<sequence length="404" mass="45979">MNEQTPTWTCPTCNRSLAWDTIVVDGYFEDILQKVPEGIESILVEPNGDWFIQEDKSKQIMDPDDLDLQLDSSDSKTTGSKKRKSEVIDLTLESGSDEDEDTFVMFKRSESVSASTMPLSQRFPNLAEIPLPMQISSHTGARSTVVYPDRAPEVEMYRANPMEPSISDGQGALHRHENRDNLNDNIPGINSVSISSPNSGLSYLCNTNTTDLQLTAPFIPPSNGLHPAQSRNDQRYSDIYSRSLSPISFPPATVALRRTPTDQMQIERLSPLTYRDNYYERIYNPFRYGASDSFPRITDYRGPPSYTPEAPRFQYSKPYSPMLTPDNARGPPYYPGRIWESPILKLPERHFPSECSRSEHTQLPEQYYNNQSQEIEVYYLRILTTVFCKLTARLPLIVCLPFTS</sequence>
<keyword evidence="2 4" id="KW-0863">Zinc-finger</keyword>
<proteinExistence type="predicted"/>
<name>A0ABR2WH08_9FUNG</name>
<dbReference type="GO" id="GO:0016874">
    <property type="term" value="F:ligase activity"/>
    <property type="evidence" value="ECO:0007669"/>
    <property type="project" value="UniProtKB-KW"/>
</dbReference>
<comment type="caution">
    <text evidence="6">The sequence shown here is derived from an EMBL/GenBank/DDBJ whole genome shotgun (WGS) entry which is preliminary data.</text>
</comment>
<dbReference type="PROSITE" id="PS51044">
    <property type="entry name" value="ZF_SP_RING"/>
    <property type="match status" value="1"/>
</dbReference>
<keyword evidence="6" id="KW-0436">Ligase</keyword>
<dbReference type="PANTHER" id="PTHR10782">
    <property type="entry name" value="ZINC FINGER MIZ DOMAIN-CONTAINING PROTEIN"/>
    <property type="match status" value="1"/>
</dbReference>
<gene>
    <name evidence="6" type="primary">pli1_3</name>
    <name evidence="6" type="ORF">K7432_014842</name>
</gene>
<reference evidence="6 7" key="1">
    <citation type="submission" date="2023-04" db="EMBL/GenBank/DDBJ databases">
        <title>Genome of Basidiobolus ranarum AG-B5.</title>
        <authorList>
            <person name="Stajich J.E."/>
            <person name="Carter-House D."/>
            <person name="Gryganskyi A."/>
        </authorList>
    </citation>
    <scope>NUCLEOTIDE SEQUENCE [LARGE SCALE GENOMIC DNA]</scope>
    <source>
        <strain evidence="6 7">AG-B5</strain>
    </source>
</reference>
<evidence type="ECO:0000256" key="3">
    <source>
        <dbReference type="ARBA" id="ARBA00022833"/>
    </source>
</evidence>
<evidence type="ECO:0000256" key="4">
    <source>
        <dbReference type="PROSITE-ProRule" id="PRU00452"/>
    </source>
</evidence>
<evidence type="ECO:0000313" key="7">
    <source>
        <dbReference type="Proteomes" id="UP001479436"/>
    </source>
</evidence>
<dbReference type="Gene3D" id="3.30.40.10">
    <property type="entry name" value="Zinc/RING finger domain, C3HC4 (zinc finger)"/>
    <property type="match status" value="1"/>
</dbReference>
<evidence type="ECO:0000259" key="5">
    <source>
        <dbReference type="PROSITE" id="PS51044"/>
    </source>
</evidence>
<dbReference type="InterPro" id="IPR013083">
    <property type="entry name" value="Znf_RING/FYVE/PHD"/>
</dbReference>
<dbReference type="EMBL" id="JASJQH010001807">
    <property type="protein sequence ID" value="KAK9760779.1"/>
    <property type="molecule type" value="Genomic_DNA"/>
</dbReference>
<feature type="domain" description="SP-RING-type" evidence="5">
    <location>
        <begin position="1"/>
        <end position="41"/>
    </location>
</feature>
<evidence type="ECO:0000313" key="6">
    <source>
        <dbReference type="EMBL" id="KAK9760779.1"/>
    </source>
</evidence>
<dbReference type="InterPro" id="IPR004181">
    <property type="entry name" value="Znf_MIZ"/>
</dbReference>
<keyword evidence="1" id="KW-0479">Metal-binding</keyword>
<evidence type="ECO:0000256" key="2">
    <source>
        <dbReference type="ARBA" id="ARBA00022771"/>
    </source>
</evidence>
<keyword evidence="7" id="KW-1185">Reference proteome</keyword>
<dbReference type="Proteomes" id="UP001479436">
    <property type="component" value="Unassembled WGS sequence"/>
</dbReference>
<keyword evidence="3" id="KW-0862">Zinc</keyword>
<organism evidence="6 7">
    <name type="scientific">Basidiobolus ranarum</name>
    <dbReference type="NCBI Taxonomy" id="34480"/>
    <lineage>
        <taxon>Eukaryota</taxon>
        <taxon>Fungi</taxon>
        <taxon>Fungi incertae sedis</taxon>
        <taxon>Zoopagomycota</taxon>
        <taxon>Entomophthoromycotina</taxon>
        <taxon>Basidiobolomycetes</taxon>
        <taxon>Basidiobolales</taxon>
        <taxon>Basidiobolaceae</taxon>
        <taxon>Basidiobolus</taxon>
    </lineage>
</organism>
<accession>A0ABR2WH08</accession>
<dbReference type="PANTHER" id="PTHR10782:SF4">
    <property type="entry name" value="TONALLI, ISOFORM E"/>
    <property type="match status" value="1"/>
</dbReference>
<protein>
    <submittedName>
        <fullName evidence="6">E3 SUMO-protein ligase pli1, variant 3</fullName>
    </submittedName>
</protein>
<evidence type="ECO:0000256" key="1">
    <source>
        <dbReference type="ARBA" id="ARBA00022723"/>
    </source>
</evidence>